<sequence>MSINLELEILGVVLRGKNECDWQHIYLVVCCLSYTLNRTLDLEHGIFGFLMCPKLRQNRVVCYLSYTLNRTLDLDDTLGSPCIKKMESNKRKMGRTDGRIRRIPGIEV</sequence>
<organism evidence="1 2">
    <name type="scientific">Platanthera zijinensis</name>
    <dbReference type="NCBI Taxonomy" id="2320716"/>
    <lineage>
        <taxon>Eukaryota</taxon>
        <taxon>Viridiplantae</taxon>
        <taxon>Streptophyta</taxon>
        <taxon>Embryophyta</taxon>
        <taxon>Tracheophyta</taxon>
        <taxon>Spermatophyta</taxon>
        <taxon>Magnoliopsida</taxon>
        <taxon>Liliopsida</taxon>
        <taxon>Asparagales</taxon>
        <taxon>Orchidaceae</taxon>
        <taxon>Orchidoideae</taxon>
        <taxon>Orchideae</taxon>
        <taxon>Orchidinae</taxon>
        <taxon>Platanthera</taxon>
    </lineage>
</organism>
<reference evidence="1 2" key="1">
    <citation type="journal article" date="2022" name="Nat. Plants">
        <title>Genomes of leafy and leafless Platanthera orchids illuminate the evolution of mycoheterotrophy.</title>
        <authorList>
            <person name="Li M.H."/>
            <person name="Liu K.W."/>
            <person name="Li Z."/>
            <person name="Lu H.C."/>
            <person name="Ye Q.L."/>
            <person name="Zhang D."/>
            <person name="Wang J.Y."/>
            <person name="Li Y.F."/>
            <person name="Zhong Z.M."/>
            <person name="Liu X."/>
            <person name="Yu X."/>
            <person name="Liu D.K."/>
            <person name="Tu X.D."/>
            <person name="Liu B."/>
            <person name="Hao Y."/>
            <person name="Liao X.Y."/>
            <person name="Jiang Y.T."/>
            <person name="Sun W.H."/>
            <person name="Chen J."/>
            <person name="Chen Y.Q."/>
            <person name="Ai Y."/>
            <person name="Zhai J.W."/>
            <person name="Wu S.S."/>
            <person name="Zhou Z."/>
            <person name="Hsiao Y.Y."/>
            <person name="Wu W.L."/>
            <person name="Chen Y.Y."/>
            <person name="Lin Y.F."/>
            <person name="Hsu J.L."/>
            <person name="Li C.Y."/>
            <person name="Wang Z.W."/>
            <person name="Zhao X."/>
            <person name="Zhong W.Y."/>
            <person name="Ma X.K."/>
            <person name="Ma L."/>
            <person name="Huang J."/>
            <person name="Chen G.Z."/>
            <person name="Huang M.Z."/>
            <person name="Huang L."/>
            <person name="Peng D.H."/>
            <person name="Luo Y.B."/>
            <person name="Zou S.Q."/>
            <person name="Chen S.P."/>
            <person name="Lan S."/>
            <person name="Tsai W.C."/>
            <person name="Van de Peer Y."/>
            <person name="Liu Z.J."/>
        </authorList>
    </citation>
    <scope>NUCLEOTIDE SEQUENCE [LARGE SCALE GENOMIC DNA]</scope>
    <source>
        <strain evidence="1">Lor287</strain>
    </source>
</reference>
<keyword evidence="2" id="KW-1185">Reference proteome</keyword>
<comment type="caution">
    <text evidence="1">The sequence shown here is derived from an EMBL/GenBank/DDBJ whole genome shotgun (WGS) entry which is preliminary data.</text>
</comment>
<dbReference type="AlphaFoldDB" id="A0AAP0B8X7"/>
<gene>
    <name evidence="1" type="ORF">KSP39_PZI015825</name>
</gene>
<name>A0AAP0B8X7_9ASPA</name>
<evidence type="ECO:0000313" key="2">
    <source>
        <dbReference type="Proteomes" id="UP001418222"/>
    </source>
</evidence>
<dbReference type="EMBL" id="JBBWWQ010000013">
    <property type="protein sequence ID" value="KAK8933644.1"/>
    <property type="molecule type" value="Genomic_DNA"/>
</dbReference>
<accession>A0AAP0B8X7</accession>
<protein>
    <submittedName>
        <fullName evidence="1">Uncharacterized protein</fullName>
    </submittedName>
</protein>
<evidence type="ECO:0000313" key="1">
    <source>
        <dbReference type="EMBL" id="KAK8933644.1"/>
    </source>
</evidence>
<proteinExistence type="predicted"/>
<dbReference type="Proteomes" id="UP001418222">
    <property type="component" value="Unassembled WGS sequence"/>
</dbReference>